<comment type="caution">
    <text evidence="2">The sequence shown here is derived from an EMBL/GenBank/DDBJ whole genome shotgun (WGS) entry which is preliminary data.</text>
</comment>
<keyword evidence="1" id="KW-0732">Signal</keyword>
<gene>
    <name evidence="2" type="ORF">Rhal01_03500</name>
</gene>
<dbReference type="Proteomes" id="UP001424741">
    <property type="component" value="Unassembled WGS sequence"/>
</dbReference>
<proteinExistence type="predicted"/>
<sequence length="177" mass="20382">MRFTLICILLLMRWVCLPVHAEDRMKDEKKVSNTTSNDDVELTISVPYSVSAQNTIPLSVRVVNTGDEAIKYIQYPYLSGFKVSIWKMKGQYKGEVPLTRWGESWMKFPVGNIYRVPGIASLDPNSKLELTIPLHRYFDLSIGGSYECQVEWYGANIEDNPKLIIKSEKIRIFIKDE</sequence>
<keyword evidence="3" id="KW-1185">Reference proteome</keyword>
<evidence type="ECO:0000313" key="2">
    <source>
        <dbReference type="EMBL" id="GAA5497307.1"/>
    </source>
</evidence>
<evidence type="ECO:0000313" key="3">
    <source>
        <dbReference type="Proteomes" id="UP001424741"/>
    </source>
</evidence>
<feature type="chain" id="PRO_5047517063" description="Intracellular proteinase inhibitor BsuPI domain-containing protein" evidence="1">
    <location>
        <begin position="22"/>
        <end position="177"/>
    </location>
</feature>
<protein>
    <recommendedName>
        <fullName evidence="4">Intracellular proteinase inhibitor BsuPI domain-containing protein</fullName>
    </recommendedName>
</protein>
<reference evidence="2 3" key="1">
    <citation type="submission" date="2024-02" db="EMBL/GenBank/DDBJ databases">
        <title>Rubritalea halochordaticola NBRC 107102.</title>
        <authorList>
            <person name="Ichikawa N."/>
            <person name="Katano-Makiyama Y."/>
            <person name="Hidaka K."/>
        </authorList>
    </citation>
    <scope>NUCLEOTIDE SEQUENCE [LARGE SCALE GENOMIC DNA]</scope>
    <source>
        <strain evidence="2 3">NBRC 107102</strain>
    </source>
</reference>
<accession>A0ABP9V3S2</accession>
<dbReference type="EMBL" id="BAABRL010000013">
    <property type="protein sequence ID" value="GAA5497307.1"/>
    <property type="molecule type" value="Genomic_DNA"/>
</dbReference>
<evidence type="ECO:0008006" key="4">
    <source>
        <dbReference type="Google" id="ProtNLM"/>
    </source>
</evidence>
<evidence type="ECO:0000256" key="1">
    <source>
        <dbReference type="SAM" id="SignalP"/>
    </source>
</evidence>
<feature type="signal peptide" evidence="1">
    <location>
        <begin position="1"/>
        <end position="21"/>
    </location>
</feature>
<organism evidence="2 3">
    <name type="scientific">Rubritalea halochordaticola</name>
    <dbReference type="NCBI Taxonomy" id="714537"/>
    <lineage>
        <taxon>Bacteria</taxon>
        <taxon>Pseudomonadati</taxon>
        <taxon>Verrucomicrobiota</taxon>
        <taxon>Verrucomicrobiia</taxon>
        <taxon>Verrucomicrobiales</taxon>
        <taxon>Rubritaleaceae</taxon>
        <taxon>Rubritalea</taxon>
    </lineage>
</organism>
<name>A0ABP9V3S2_9BACT</name>